<dbReference type="CDD" id="cd19177">
    <property type="entry name" value="SET_SETD4"/>
    <property type="match status" value="1"/>
</dbReference>
<evidence type="ECO:0000259" key="1">
    <source>
        <dbReference type="PROSITE" id="PS50280"/>
    </source>
</evidence>
<feature type="domain" description="SET" evidence="1">
    <location>
        <begin position="43"/>
        <end position="260"/>
    </location>
</feature>
<organism evidence="2 3">
    <name type="scientific">Steinernema glaseri</name>
    <dbReference type="NCBI Taxonomy" id="37863"/>
    <lineage>
        <taxon>Eukaryota</taxon>
        <taxon>Metazoa</taxon>
        <taxon>Ecdysozoa</taxon>
        <taxon>Nematoda</taxon>
        <taxon>Chromadorea</taxon>
        <taxon>Rhabditida</taxon>
        <taxon>Tylenchina</taxon>
        <taxon>Panagrolaimomorpha</taxon>
        <taxon>Strongyloidoidea</taxon>
        <taxon>Steinernematidae</taxon>
        <taxon>Steinernema</taxon>
    </lineage>
</organism>
<name>A0A1I8AHI5_9BILA</name>
<dbReference type="InterPro" id="IPR001214">
    <property type="entry name" value="SET_dom"/>
</dbReference>
<dbReference type="Proteomes" id="UP000095287">
    <property type="component" value="Unplaced"/>
</dbReference>
<dbReference type="GO" id="GO:0016279">
    <property type="term" value="F:protein-lysine N-methyltransferase activity"/>
    <property type="evidence" value="ECO:0007669"/>
    <property type="project" value="InterPro"/>
</dbReference>
<accession>A0A1I8AHI5</accession>
<dbReference type="InterPro" id="IPR044429">
    <property type="entry name" value="SETD4_SET"/>
</dbReference>
<dbReference type="Gene3D" id="3.90.1410.10">
    <property type="entry name" value="set domain protein methyltransferase, domain 1"/>
    <property type="match status" value="1"/>
</dbReference>
<keyword evidence="2" id="KW-1185">Reference proteome</keyword>
<dbReference type="PANTHER" id="PTHR13271">
    <property type="entry name" value="UNCHARACTERIZED PUTATIVE METHYLTRANSFERASE"/>
    <property type="match status" value="1"/>
</dbReference>
<proteinExistence type="predicted"/>
<reference evidence="3" key="1">
    <citation type="submission" date="2016-11" db="UniProtKB">
        <authorList>
            <consortium name="WormBaseParasite"/>
        </authorList>
    </citation>
    <scope>IDENTIFICATION</scope>
</reference>
<evidence type="ECO:0000313" key="3">
    <source>
        <dbReference type="WBParaSite" id="L893_g5840.t1"/>
    </source>
</evidence>
<dbReference type="AlphaFoldDB" id="A0A1I8AHI5"/>
<evidence type="ECO:0000313" key="2">
    <source>
        <dbReference type="Proteomes" id="UP000095287"/>
    </source>
</evidence>
<dbReference type="SUPFAM" id="SSF82199">
    <property type="entry name" value="SET domain"/>
    <property type="match status" value="1"/>
</dbReference>
<dbReference type="Pfam" id="PF00856">
    <property type="entry name" value="SET"/>
    <property type="match status" value="1"/>
</dbReference>
<dbReference type="WBParaSite" id="L893_g5840.t1">
    <property type="protein sequence ID" value="L893_g5840.t1"/>
    <property type="gene ID" value="L893_g5840"/>
</dbReference>
<dbReference type="InterPro" id="IPR046341">
    <property type="entry name" value="SET_dom_sf"/>
</dbReference>
<dbReference type="PANTHER" id="PTHR13271:SF151">
    <property type="entry name" value="SET DOMAIN-CONTAINING PROTEIN 4"/>
    <property type="match status" value="1"/>
</dbReference>
<dbReference type="InterPro" id="IPR050600">
    <property type="entry name" value="SETD3_SETD6_MTase"/>
</dbReference>
<protein>
    <submittedName>
        <fullName evidence="3">SET domain-containing protein</fullName>
    </submittedName>
</protein>
<sequence>MSLYGVRPSAERTIFHLSAMLSGNDEKIDAFIEWIQQQQVSTDCVDLKFNAEIGGNGIYAKKDLRSGEVLLELPVDVLITSSTAMDHPECSAMIRGANVKLSPSEAIALLFIVEDKKSDSFYAPYFAMLPRTFNTPLFQGIDIELNELPRVERATWVRQQKEITALYDKIPKIRPGTTKEEMLWAWHVVNTRCIFVENLGVHEELDNSEGDKVAVIPFVDMLNHSPDPSCEAKLRKAGDIYEVVSHKSIAEGSEIFVTYGYHTNVKLWMEYGFQLPGNLMNKIDISLDLFIALVQKCSMTLHPEIVQILNNADLLCTIYASDDDLSCGFKTSIRILFLRMQEFHKWNRVVYDEEVDDDINEKISDLCRKMIHTLRHHLVKRRDDVSEAVKFAWQDQIDILDAILETKEHHYLQSNCAADK</sequence>
<dbReference type="PROSITE" id="PS50280">
    <property type="entry name" value="SET"/>
    <property type="match status" value="1"/>
</dbReference>